<dbReference type="SUPFAM" id="SSF48652">
    <property type="entry name" value="Tetraspanin"/>
    <property type="match status" value="1"/>
</dbReference>
<proteinExistence type="inferred from homology"/>
<dbReference type="Gene3D" id="1.10.1450.10">
    <property type="entry name" value="Tetraspanin"/>
    <property type="match status" value="1"/>
</dbReference>
<evidence type="ECO:0000313" key="7">
    <source>
        <dbReference type="EMBL" id="NXC97896.1"/>
    </source>
</evidence>
<evidence type="ECO:0000256" key="2">
    <source>
        <dbReference type="ARBA" id="ARBA00006840"/>
    </source>
</evidence>
<accession>A0A851S3P7</accession>
<gene>
    <name evidence="7" type="primary">Tspan8</name>
    <name evidence="7" type="ORF">CERFAM_R11052</name>
</gene>
<reference evidence="7" key="1">
    <citation type="submission" date="2019-09" db="EMBL/GenBank/DDBJ databases">
        <title>Bird 10,000 Genomes (B10K) Project - Family phase.</title>
        <authorList>
            <person name="Zhang G."/>
        </authorList>
    </citation>
    <scope>NUCLEOTIDE SEQUENCE</scope>
    <source>
        <strain evidence="7">OUT-0039</strain>
        <tissue evidence="7">Muscle</tissue>
    </source>
</reference>
<evidence type="ECO:0000256" key="5">
    <source>
        <dbReference type="ARBA" id="ARBA00023136"/>
    </source>
</evidence>
<keyword evidence="3 6" id="KW-0812">Transmembrane</keyword>
<keyword evidence="5 6" id="KW-0472">Membrane</keyword>
<dbReference type="InterPro" id="IPR008952">
    <property type="entry name" value="Tetraspanin_EC2_sf"/>
</dbReference>
<evidence type="ECO:0000313" key="8">
    <source>
        <dbReference type="Proteomes" id="UP000611277"/>
    </source>
</evidence>
<feature type="transmembrane region" description="Helical" evidence="6">
    <location>
        <begin position="34"/>
        <end position="58"/>
    </location>
</feature>
<comment type="subcellular location">
    <subcellularLocation>
        <location evidence="1">Membrane</location>
        <topology evidence="1">Multi-pass membrane protein</topology>
    </subcellularLocation>
</comment>
<protein>
    <submittedName>
        <fullName evidence="7">TSN8 protein</fullName>
    </submittedName>
</protein>
<keyword evidence="8" id="KW-1185">Reference proteome</keyword>
<comment type="similarity">
    <text evidence="2">Belongs to the tetraspanin (TM4SF) family.</text>
</comment>
<dbReference type="Proteomes" id="UP000611277">
    <property type="component" value="Unassembled WGS sequence"/>
</dbReference>
<evidence type="ECO:0000256" key="3">
    <source>
        <dbReference type="ARBA" id="ARBA00022692"/>
    </source>
</evidence>
<evidence type="ECO:0000256" key="4">
    <source>
        <dbReference type="ARBA" id="ARBA00022989"/>
    </source>
</evidence>
<dbReference type="PROSITE" id="PS00421">
    <property type="entry name" value="TM4_1"/>
    <property type="match status" value="1"/>
</dbReference>
<feature type="non-terminal residue" evidence="7">
    <location>
        <position position="146"/>
    </location>
</feature>
<dbReference type="AlphaFoldDB" id="A0A851S3P7"/>
<evidence type="ECO:0000256" key="6">
    <source>
        <dbReference type="SAM" id="Phobius"/>
    </source>
</evidence>
<evidence type="ECO:0000256" key="1">
    <source>
        <dbReference type="ARBA" id="ARBA00004141"/>
    </source>
</evidence>
<dbReference type="EMBL" id="WBNC01000708">
    <property type="protein sequence ID" value="NXC97896.1"/>
    <property type="molecule type" value="Genomic_DNA"/>
</dbReference>
<feature type="transmembrane region" description="Helical" evidence="6">
    <location>
        <begin position="6"/>
        <end position="27"/>
    </location>
</feature>
<dbReference type="InterPro" id="IPR018499">
    <property type="entry name" value="Tetraspanin/Peripherin"/>
</dbReference>
<keyword evidence="4 6" id="KW-1133">Transmembrane helix</keyword>
<dbReference type="Pfam" id="PF00335">
    <property type="entry name" value="Tetraspanin"/>
    <property type="match status" value="1"/>
</dbReference>
<name>A0A851S3P7_CERFA</name>
<organism evidence="7 8">
    <name type="scientific">Certhia familiaris</name>
    <name type="common">Eurasian treecreeper</name>
    <dbReference type="NCBI Taxonomy" id="73333"/>
    <lineage>
        <taxon>Eukaryota</taxon>
        <taxon>Metazoa</taxon>
        <taxon>Chordata</taxon>
        <taxon>Craniata</taxon>
        <taxon>Vertebrata</taxon>
        <taxon>Euteleostomi</taxon>
        <taxon>Archelosauria</taxon>
        <taxon>Archosauria</taxon>
        <taxon>Dinosauria</taxon>
        <taxon>Saurischia</taxon>
        <taxon>Theropoda</taxon>
        <taxon>Coelurosauria</taxon>
        <taxon>Aves</taxon>
        <taxon>Neognathae</taxon>
        <taxon>Neoaves</taxon>
        <taxon>Telluraves</taxon>
        <taxon>Australaves</taxon>
        <taxon>Passeriformes</taxon>
        <taxon>Certhiidae</taxon>
        <taxon>Certhiinae</taxon>
        <taxon>Certhia</taxon>
    </lineage>
</organism>
<dbReference type="GO" id="GO:0005886">
    <property type="term" value="C:plasma membrane"/>
    <property type="evidence" value="ECO:0007669"/>
    <property type="project" value="TreeGrafter"/>
</dbReference>
<dbReference type="PANTHER" id="PTHR19282">
    <property type="entry name" value="TETRASPANIN"/>
    <property type="match status" value="1"/>
</dbReference>
<sequence length="146" mass="16228">MLAGVNLLIAVGAIIMILGFLGCCGAVKENRCMLMLFFIALLLILILQVTGGVLGAVYKSQVETALNLTLSASVDALQSTTGEYKEYQEEFQKFQRMNQCCGLLNGAKDWGENFNKLSSNMCECELENPSSDICIRYDNNRYIYKK</sequence>
<feature type="non-terminal residue" evidence="7">
    <location>
        <position position="1"/>
    </location>
</feature>
<dbReference type="PRINTS" id="PR00259">
    <property type="entry name" value="TMFOUR"/>
</dbReference>
<dbReference type="PANTHER" id="PTHR19282:SF380">
    <property type="entry name" value="TETRASPANIN-8"/>
    <property type="match status" value="1"/>
</dbReference>
<dbReference type="InterPro" id="IPR018503">
    <property type="entry name" value="Tetraspanin_CS"/>
</dbReference>
<comment type="caution">
    <text evidence="7">The sequence shown here is derived from an EMBL/GenBank/DDBJ whole genome shotgun (WGS) entry which is preliminary data.</text>
</comment>